<reference evidence="4 5" key="1">
    <citation type="journal article" date="2022" name="Nat. Plants">
        <title>Genomes of leafy and leafless Platanthera orchids illuminate the evolution of mycoheterotrophy.</title>
        <authorList>
            <person name="Li M.H."/>
            <person name="Liu K.W."/>
            <person name="Li Z."/>
            <person name="Lu H.C."/>
            <person name="Ye Q.L."/>
            <person name="Zhang D."/>
            <person name="Wang J.Y."/>
            <person name="Li Y.F."/>
            <person name="Zhong Z.M."/>
            <person name="Liu X."/>
            <person name="Yu X."/>
            <person name="Liu D.K."/>
            <person name="Tu X.D."/>
            <person name="Liu B."/>
            <person name="Hao Y."/>
            <person name="Liao X.Y."/>
            <person name="Jiang Y.T."/>
            <person name="Sun W.H."/>
            <person name="Chen J."/>
            <person name="Chen Y.Q."/>
            <person name="Ai Y."/>
            <person name="Zhai J.W."/>
            <person name="Wu S.S."/>
            <person name="Zhou Z."/>
            <person name="Hsiao Y.Y."/>
            <person name="Wu W.L."/>
            <person name="Chen Y.Y."/>
            <person name="Lin Y.F."/>
            <person name="Hsu J.L."/>
            <person name="Li C.Y."/>
            <person name="Wang Z.W."/>
            <person name="Zhao X."/>
            <person name="Zhong W.Y."/>
            <person name="Ma X.K."/>
            <person name="Ma L."/>
            <person name="Huang J."/>
            <person name="Chen G.Z."/>
            <person name="Huang M.Z."/>
            <person name="Huang L."/>
            <person name="Peng D.H."/>
            <person name="Luo Y.B."/>
            <person name="Zou S.Q."/>
            <person name="Chen S.P."/>
            <person name="Lan S."/>
            <person name="Tsai W.C."/>
            <person name="Van de Peer Y."/>
            <person name="Liu Z.J."/>
        </authorList>
    </citation>
    <scope>NUCLEOTIDE SEQUENCE [LARGE SCALE GENOMIC DNA]</scope>
    <source>
        <strain evidence="4">Lor288</strain>
    </source>
</reference>
<feature type="compositionally biased region" description="Pro residues" evidence="1">
    <location>
        <begin position="69"/>
        <end position="80"/>
    </location>
</feature>
<organism evidence="4 5">
    <name type="scientific">Platanthera guangdongensis</name>
    <dbReference type="NCBI Taxonomy" id="2320717"/>
    <lineage>
        <taxon>Eukaryota</taxon>
        <taxon>Viridiplantae</taxon>
        <taxon>Streptophyta</taxon>
        <taxon>Embryophyta</taxon>
        <taxon>Tracheophyta</taxon>
        <taxon>Spermatophyta</taxon>
        <taxon>Magnoliopsida</taxon>
        <taxon>Liliopsida</taxon>
        <taxon>Asparagales</taxon>
        <taxon>Orchidaceae</taxon>
        <taxon>Orchidoideae</taxon>
        <taxon>Orchideae</taxon>
        <taxon>Orchidinae</taxon>
        <taxon>Platanthera</taxon>
    </lineage>
</organism>
<evidence type="ECO:0000313" key="5">
    <source>
        <dbReference type="Proteomes" id="UP001412067"/>
    </source>
</evidence>
<dbReference type="EMBL" id="JBBWWR010000005">
    <property type="protein sequence ID" value="KAK8966484.1"/>
    <property type="molecule type" value="Genomic_DNA"/>
</dbReference>
<evidence type="ECO:0000256" key="1">
    <source>
        <dbReference type="SAM" id="MobiDB-lite"/>
    </source>
</evidence>
<reference evidence="4" key="2">
    <citation type="submission" date="2024-02" db="EMBL/GenBank/DDBJ databases">
        <authorList>
            <person name="Li M.-H."/>
            <person name="Liu K.-W."/>
            <person name="Li Z."/>
            <person name="Lu H.-C."/>
            <person name="Ye Q.-L."/>
            <person name="Zhang D."/>
            <person name="Wang J.-Y."/>
            <person name="Li Y.-F."/>
            <person name="Zhong Z.-M."/>
            <person name="Liu X."/>
            <person name="Yu X."/>
            <person name="Liu D.-K."/>
            <person name="Tu X.-D."/>
            <person name="Liu B."/>
            <person name="Hao Y."/>
            <person name="Liao X.-Y."/>
            <person name="Jiang Y.-T."/>
            <person name="Sun W.-H."/>
            <person name="Chen J."/>
            <person name="Ai Y."/>
            <person name="Zhai J.-W."/>
            <person name="Wu S.-S."/>
            <person name="Zhou Z."/>
            <person name="Hsiao Y.-Y."/>
            <person name="Wu W.-L."/>
            <person name="Chen Y.-Y."/>
            <person name="Lin Y.-F."/>
            <person name="Hsu J.-L."/>
            <person name="Li C.-Y."/>
            <person name="Wang Z.-W."/>
            <person name="Zhao X."/>
            <person name="Zhong W.-Y."/>
            <person name="Ma X.-K."/>
            <person name="Ma L."/>
            <person name="Huang J."/>
            <person name="Chen G.-Z."/>
            <person name="Huang M.-Z."/>
            <person name="Huang L."/>
            <person name="Peng D.-H."/>
            <person name="Luo Y.-B."/>
            <person name="Zou S.-Q."/>
            <person name="Chen S.-P."/>
            <person name="Lan S."/>
            <person name="Tsai W.-C."/>
            <person name="Van De Peer Y."/>
            <person name="Liu Z.-J."/>
        </authorList>
    </citation>
    <scope>NUCLEOTIDE SEQUENCE</scope>
    <source>
        <strain evidence="4">Lor288</strain>
        <tissue evidence="4">Flower</tissue>
    </source>
</reference>
<sequence length="168" mass="18832">MVRICVVRLHVRLAKSLSVRRMSPYSVLRCIRTNAYELDIPASMSIHTVFNVEDLIPYFEPHEYSGPHPGGPPEPLPSFLPPTTQSTSEHLPPHSLPRARPIFDHHLPAILSPTVPPLAPQIPPDPSVTVFRNEIITEIYSHESVPSTGGLVCRYLVCWRGQTFINNT</sequence>
<comment type="caution">
    <text evidence="4">The sequence shown here is derived from an EMBL/GenBank/DDBJ whole genome shotgun (WGS) entry which is preliminary data.</text>
</comment>
<keyword evidence="5" id="KW-1185">Reference proteome</keyword>
<dbReference type="EMBL" id="JBBWWR010000005">
    <property type="protein sequence ID" value="KAK8965858.1"/>
    <property type="molecule type" value="Genomic_DNA"/>
</dbReference>
<dbReference type="InterPro" id="IPR056924">
    <property type="entry name" value="SH3_Tf2-1"/>
</dbReference>
<name>A0ABR2MS92_9ASPA</name>
<protein>
    <recommendedName>
        <fullName evidence="2">Tf2-1-like SH3-like domain-containing protein</fullName>
    </recommendedName>
</protein>
<gene>
    <name evidence="4" type="ORF">KSP40_PGU001528</name>
    <name evidence="3" type="ORF">KSP40_PGU001888</name>
</gene>
<proteinExistence type="predicted"/>
<feature type="region of interest" description="Disordered" evidence="1">
    <location>
        <begin position="63"/>
        <end position="95"/>
    </location>
</feature>
<dbReference type="Pfam" id="PF24626">
    <property type="entry name" value="SH3_Tf2-1"/>
    <property type="match status" value="1"/>
</dbReference>
<accession>A0ABR2MS92</accession>
<evidence type="ECO:0000259" key="2">
    <source>
        <dbReference type="Pfam" id="PF24626"/>
    </source>
</evidence>
<feature type="domain" description="Tf2-1-like SH3-like" evidence="2">
    <location>
        <begin position="12"/>
        <end position="58"/>
    </location>
</feature>
<evidence type="ECO:0000313" key="4">
    <source>
        <dbReference type="EMBL" id="KAK8966484.1"/>
    </source>
</evidence>
<dbReference type="Proteomes" id="UP001412067">
    <property type="component" value="Unassembled WGS sequence"/>
</dbReference>
<evidence type="ECO:0000313" key="3">
    <source>
        <dbReference type="EMBL" id="KAK8965858.1"/>
    </source>
</evidence>